<dbReference type="EMBL" id="PYSW02000007">
    <property type="protein sequence ID" value="KAG2389311.1"/>
    <property type="molecule type" value="Genomic_DNA"/>
</dbReference>
<dbReference type="Pfam" id="PF06859">
    <property type="entry name" value="Bin3"/>
    <property type="match status" value="1"/>
</dbReference>
<dbReference type="InterPro" id="IPR039772">
    <property type="entry name" value="Bin3-like"/>
</dbReference>
<protein>
    <recommendedName>
        <fullName evidence="6">RNA methyltransferase</fullName>
        <ecNumber evidence="6">2.1.1.-</ecNumber>
    </recommendedName>
</protein>
<evidence type="ECO:0000313" key="10">
    <source>
        <dbReference type="Proteomes" id="UP000816034"/>
    </source>
</evidence>
<evidence type="ECO:0000256" key="5">
    <source>
        <dbReference type="PROSITE-ProRule" id="PRU00848"/>
    </source>
</evidence>
<proteinExistence type="inferred from homology"/>
<keyword evidence="3 6" id="KW-0808">Transferase</keyword>
<name>A0AA88GVQ3_NAELO</name>
<reference evidence="9 10" key="1">
    <citation type="journal article" date="2018" name="BMC Genomics">
        <title>The genome of Naegleria lovaniensis, the basis for a comparative approach to unravel pathogenicity factors of the human pathogenic amoeba N. fowleri.</title>
        <authorList>
            <person name="Liechti N."/>
            <person name="Schurch N."/>
            <person name="Bruggmann R."/>
            <person name="Wittwer M."/>
        </authorList>
    </citation>
    <scope>NUCLEOTIDE SEQUENCE [LARGE SCALE GENOMIC DNA]</scope>
    <source>
        <strain evidence="9 10">ATCC 30569</strain>
    </source>
</reference>
<dbReference type="PROSITE" id="PS51515">
    <property type="entry name" value="BIN3_SAM"/>
    <property type="match status" value="1"/>
</dbReference>
<sequence length="527" mass="60136">MSKRKLEPLSEPEACSATTDEIPLQTQPIHEGGSYELNHGMFENIIEGLNTQNEDGFTTITSDSAHQQSSSLEEIKTQQESEQNHQTQLAQQAIHTQLPDTNNTTNFGKTKKRKINHSSSNKNFGKKNNLPDSSNNSFSTTLESTSNATNKNTTSGKIFGNYKNYYSYRYNDENLRGSSSSPTSTIMTTTDSKRKQCELSHIDPRLEIIAQALSTHFKQCDETTTSFELSCLDIGCNQGLFTIQMADLIDGSLSGRVDNGKSITLKSLDAIDIDAELIRHAKNHLEALKKFNTIEDTESKQDDHLGMSVQTYVAMERLEASEKEEKLFIWENNRKLLKTKGENGQNIVLCKKSYMLPLIDKIHFKTQNFVEEIAPLVSNLESLGKARENKFETLLNTSLEKTSNKRPYDIITCLSVTKWIHLNYGDDSIKFLFHKVFRLLKSNGGIFVLEPQTWKSYAKKRDLTPTFQEQFKNIKFRPTAFHEYLMKQVGFSRCETIFIEKSEKENTTSEKSKKKGFKKRPICFYFK</sequence>
<evidence type="ECO:0000313" key="9">
    <source>
        <dbReference type="EMBL" id="KAG2389311.1"/>
    </source>
</evidence>
<comment type="caution">
    <text evidence="9">The sequence shown here is derived from an EMBL/GenBank/DDBJ whole genome shotgun (WGS) entry which is preliminary data.</text>
</comment>
<dbReference type="InterPro" id="IPR029063">
    <property type="entry name" value="SAM-dependent_MTases_sf"/>
</dbReference>
<dbReference type="InterPro" id="IPR024160">
    <property type="entry name" value="BIN3_SAM-bd_dom"/>
</dbReference>
<feature type="compositionally biased region" description="Polar residues" evidence="7">
    <location>
        <begin position="84"/>
        <end position="100"/>
    </location>
</feature>
<dbReference type="GO" id="GO:0032259">
    <property type="term" value="P:methylation"/>
    <property type="evidence" value="ECO:0007669"/>
    <property type="project" value="UniProtKB-KW"/>
</dbReference>
<feature type="compositionally biased region" description="Basic and acidic residues" evidence="7">
    <location>
        <begin position="73"/>
        <end position="83"/>
    </location>
</feature>
<evidence type="ECO:0000256" key="7">
    <source>
        <dbReference type="SAM" id="MobiDB-lite"/>
    </source>
</evidence>
<gene>
    <name evidence="9" type="ORF">C9374_013871</name>
</gene>
<accession>A0AA88GVQ3</accession>
<evidence type="ECO:0000256" key="1">
    <source>
        <dbReference type="ARBA" id="ARBA00008361"/>
    </source>
</evidence>
<feature type="region of interest" description="Disordered" evidence="7">
    <location>
        <begin position="1"/>
        <end position="25"/>
    </location>
</feature>
<keyword evidence="4 5" id="KW-0949">S-adenosyl-L-methionine</keyword>
<organism evidence="9 10">
    <name type="scientific">Naegleria lovaniensis</name>
    <name type="common">Amoeba</name>
    <dbReference type="NCBI Taxonomy" id="51637"/>
    <lineage>
        <taxon>Eukaryota</taxon>
        <taxon>Discoba</taxon>
        <taxon>Heterolobosea</taxon>
        <taxon>Tetramitia</taxon>
        <taxon>Eutetramitia</taxon>
        <taxon>Vahlkampfiidae</taxon>
        <taxon>Naegleria</taxon>
    </lineage>
</organism>
<keyword evidence="10" id="KW-1185">Reference proteome</keyword>
<evidence type="ECO:0000256" key="4">
    <source>
        <dbReference type="ARBA" id="ARBA00022691"/>
    </source>
</evidence>
<dbReference type="PANTHER" id="PTHR12315">
    <property type="entry name" value="BICOID-INTERACTING PROTEIN RELATED"/>
    <property type="match status" value="1"/>
</dbReference>
<dbReference type="Proteomes" id="UP000816034">
    <property type="component" value="Unassembled WGS sequence"/>
</dbReference>
<dbReference type="SUPFAM" id="SSF53335">
    <property type="entry name" value="S-adenosyl-L-methionine-dependent methyltransferases"/>
    <property type="match status" value="1"/>
</dbReference>
<dbReference type="GeneID" id="68106324"/>
<evidence type="ECO:0000259" key="8">
    <source>
        <dbReference type="PROSITE" id="PS51515"/>
    </source>
</evidence>
<comment type="similarity">
    <text evidence="1 6">Belongs to the methyltransferase superfamily.</text>
</comment>
<dbReference type="PANTHER" id="PTHR12315:SF0">
    <property type="entry name" value="7SK SNRNA METHYLPHOSPHATE CAPPING ENZYME"/>
    <property type="match status" value="1"/>
</dbReference>
<evidence type="ECO:0000256" key="2">
    <source>
        <dbReference type="ARBA" id="ARBA00022603"/>
    </source>
</evidence>
<dbReference type="AlphaFoldDB" id="A0AA88GVQ3"/>
<evidence type="ECO:0000256" key="6">
    <source>
        <dbReference type="RuleBase" id="RU367087"/>
    </source>
</evidence>
<feature type="compositionally biased region" description="Polar residues" evidence="7">
    <location>
        <begin position="54"/>
        <end position="72"/>
    </location>
</feature>
<dbReference type="GO" id="GO:0040031">
    <property type="term" value="P:snRNA modification"/>
    <property type="evidence" value="ECO:0007669"/>
    <property type="project" value="TreeGrafter"/>
</dbReference>
<evidence type="ECO:0000256" key="3">
    <source>
        <dbReference type="ARBA" id="ARBA00022679"/>
    </source>
</evidence>
<feature type="compositionally biased region" description="Low complexity" evidence="7">
    <location>
        <begin position="144"/>
        <end position="154"/>
    </location>
</feature>
<dbReference type="GO" id="GO:0008173">
    <property type="term" value="F:RNA methyltransferase activity"/>
    <property type="evidence" value="ECO:0007669"/>
    <property type="project" value="UniProtKB-UniRule"/>
</dbReference>
<dbReference type="RefSeq" id="XP_044553303.1">
    <property type="nucleotide sequence ID" value="XM_044689795.1"/>
</dbReference>
<dbReference type="Gene3D" id="3.40.50.150">
    <property type="entry name" value="Vaccinia Virus protein VP39"/>
    <property type="match status" value="1"/>
</dbReference>
<feature type="domain" description="Bin3-type SAM" evidence="8">
    <location>
        <begin position="203"/>
        <end position="521"/>
    </location>
</feature>
<keyword evidence="2 6" id="KW-0489">Methyltransferase</keyword>
<feature type="region of interest" description="Disordered" evidence="7">
    <location>
        <begin position="54"/>
        <end position="154"/>
    </location>
</feature>
<feature type="compositionally biased region" description="Low complexity" evidence="7">
    <location>
        <begin position="117"/>
        <end position="128"/>
    </location>
</feature>
<dbReference type="InterPro" id="IPR010675">
    <property type="entry name" value="Bin3_C"/>
</dbReference>
<feature type="compositionally biased region" description="Polar residues" evidence="7">
    <location>
        <begin position="16"/>
        <end position="25"/>
    </location>
</feature>
<dbReference type="EC" id="2.1.1.-" evidence="6"/>
<feature type="compositionally biased region" description="Polar residues" evidence="7">
    <location>
        <begin position="130"/>
        <end position="143"/>
    </location>
</feature>
<dbReference type="GO" id="GO:0008171">
    <property type="term" value="F:O-methyltransferase activity"/>
    <property type="evidence" value="ECO:0007669"/>
    <property type="project" value="UniProtKB-UniRule"/>
</dbReference>
<dbReference type="GO" id="GO:0017069">
    <property type="term" value="F:snRNA binding"/>
    <property type="evidence" value="ECO:0007669"/>
    <property type="project" value="TreeGrafter"/>
</dbReference>